<comment type="caution">
    <text evidence="1">The sequence shown here is derived from an EMBL/GenBank/DDBJ whole genome shotgun (WGS) entry which is preliminary data.</text>
</comment>
<dbReference type="RefSeq" id="WP_202380392.1">
    <property type="nucleotide sequence ID" value="NZ_JBHSUR010000001.1"/>
</dbReference>
<protein>
    <submittedName>
        <fullName evidence="1">Uncharacterized protein</fullName>
    </submittedName>
</protein>
<name>A0ABS1SCJ7_9RHOB</name>
<accession>A0ABS1SCJ7</accession>
<evidence type="ECO:0000313" key="2">
    <source>
        <dbReference type="Proteomes" id="UP000644749"/>
    </source>
</evidence>
<evidence type="ECO:0000313" key="1">
    <source>
        <dbReference type="EMBL" id="MBL3675834.1"/>
    </source>
</evidence>
<reference evidence="1 2" key="1">
    <citation type="submission" date="2021-01" db="EMBL/GenBank/DDBJ databases">
        <title>011410 draft genome.</title>
        <authorList>
            <person name="Lang L."/>
        </authorList>
    </citation>
    <scope>NUCLEOTIDE SEQUENCE [LARGE SCALE GENOMIC DNA]</scope>
    <source>
        <strain evidence="1 2">KCTC 42845</strain>
    </source>
</reference>
<organism evidence="1 2">
    <name type="scientific">Paracoccus aerius</name>
    <dbReference type="NCBI Taxonomy" id="1915382"/>
    <lineage>
        <taxon>Bacteria</taxon>
        <taxon>Pseudomonadati</taxon>
        <taxon>Pseudomonadota</taxon>
        <taxon>Alphaproteobacteria</taxon>
        <taxon>Rhodobacterales</taxon>
        <taxon>Paracoccaceae</taxon>
        <taxon>Paracoccus</taxon>
    </lineage>
</organism>
<keyword evidence="2" id="KW-1185">Reference proteome</keyword>
<proteinExistence type="predicted"/>
<sequence length="146" mass="16723">MGERMTTGAIYDEARVGLADLMEDAKERMFREAMNGMIRQIMKETTRQSQEAVRAPALSPELERLEVPRCIALPAQSGSREMEWVPTFRATPNELMRHIKYLRENARADLEKAKKLQVFHDELLKVVNVDDLDQPIEDLIAQARAA</sequence>
<gene>
    <name evidence="1" type="ORF">JL111_20505</name>
</gene>
<dbReference type="Proteomes" id="UP000644749">
    <property type="component" value="Unassembled WGS sequence"/>
</dbReference>
<dbReference type="EMBL" id="JAESHT010000057">
    <property type="protein sequence ID" value="MBL3675834.1"/>
    <property type="molecule type" value="Genomic_DNA"/>
</dbReference>